<dbReference type="Proteomes" id="UP000578112">
    <property type="component" value="Unassembled WGS sequence"/>
</dbReference>
<dbReference type="Gene3D" id="1.10.10.10">
    <property type="entry name" value="Winged helix-like DNA-binding domain superfamily/Winged helix DNA-binding domain"/>
    <property type="match status" value="1"/>
</dbReference>
<dbReference type="PANTHER" id="PTHR34580:SF1">
    <property type="entry name" value="PROTEIN PAFC"/>
    <property type="match status" value="1"/>
</dbReference>
<dbReference type="Pfam" id="PF25583">
    <property type="entry name" value="WCX"/>
    <property type="match status" value="1"/>
</dbReference>
<keyword evidence="1" id="KW-0805">Transcription regulation</keyword>
<dbReference type="GO" id="GO:0003700">
    <property type="term" value="F:DNA-binding transcription factor activity"/>
    <property type="evidence" value="ECO:0007669"/>
    <property type="project" value="InterPro"/>
</dbReference>
<dbReference type="Pfam" id="PF13280">
    <property type="entry name" value="WYL"/>
    <property type="match status" value="1"/>
</dbReference>
<dbReference type="AlphaFoldDB" id="A0A7W7MRN7"/>
<dbReference type="Pfam" id="PF08279">
    <property type="entry name" value="HTH_11"/>
    <property type="match status" value="1"/>
</dbReference>
<evidence type="ECO:0000259" key="3">
    <source>
        <dbReference type="PROSITE" id="PS51000"/>
    </source>
</evidence>
<gene>
    <name evidence="4" type="ORF">BJ971_005022</name>
</gene>
<dbReference type="InterPro" id="IPR026881">
    <property type="entry name" value="WYL_dom"/>
</dbReference>
<dbReference type="EMBL" id="JACHNH010000001">
    <property type="protein sequence ID" value="MBB4764466.1"/>
    <property type="molecule type" value="Genomic_DNA"/>
</dbReference>
<dbReference type="InterPro" id="IPR036390">
    <property type="entry name" value="WH_DNA-bd_sf"/>
</dbReference>
<organism evidence="4 5">
    <name type="scientific">Actinoplanes digitatis</name>
    <dbReference type="NCBI Taxonomy" id="1868"/>
    <lineage>
        <taxon>Bacteria</taxon>
        <taxon>Bacillati</taxon>
        <taxon>Actinomycetota</taxon>
        <taxon>Actinomycetes</taxon>
        <taxon>Micromonosporales</taxon>
        <taxon>Micromonosporaceae</taxon>
        <taxon>Actinoplanes</taxon>
    </lineage>
</organism>
<accession>A0A7W7MRN7</accession>
<dbReference type="PIRSF" id="PIRSF016838">
    <property type="entry name" value="PafC"/>
    <property type="match status" value="1"/>
</dbReference>
<dbReference type="SUPFAM" id="SSF46785">
    <property type="entry name" value="Winged helix' DNA-binding domain"/>
    <property type="match status" value="1"/>
</dbReference>
<protein>
    <submittedName>
        <fullName evidence="4">Putative DNA-binding transcriptional regulator YafY</fullName>
    </submittedName>
</protein>
<dbReference type="InterPro" id="IPR036388">
    <property type="entry name" value="WH-like_DNA-bd_sf"/>
</dbReference>
<sequence length="330" mass="35280">MKADRLVATLLYLQARGRTTVGELAAELEVSHRTARRDLEALAAAGVPVYSRRGRGGGWSLVGGARTELTGLTAGEIRALFLVAGPPAAETPELRLALRKLVRALPSTLRSGAEAAARAVVVDGTDWSRSAAPAGPHLDPLRRAVLDGERVRLGYAGRDRPAGVRLVDPLGLVSKAGAWYLVAGTPRGLRAFRLSRVRSVEATSDPVRRPDGFDLAAAWRSLAARVEDRMLAATAGVRARRDALPVLRGVLGERLRVVRELADGWVEIEVAGPSADVLAAQLAGFGARVEVLWPAETRNRLSRLAGELAALYWTGPEPPYRGADRRELVG</sequence>
<evidence type="ECO:0000313" key="5">
    <source>
        <dbReference type="Proteomes" id="UP000578112"/>
    </source>
</evidence>
<proteinExistence type="predicted"/>
<dbReference type="InterPro" id="IPR028349">
    <property type="entry name" value="PafC-like"/>
</dbReference>
<dbReference type="RefSeq" id="WP_184995654.1">
    <property type="nucleotide sequence ID" value="NZ_BOMK01000027.1"/>
</dbReference>
<dbReference type="SMART" id="SM00420">
    <property type="entry name" value="HTH_DEOR"/>
    <property type="match status" value="1"/>
</dbReference>
<dbReference type="InterPro" id="IPR001034">
    <property type="entry name" value="DeoR_HTH"/>
</dbReference>
<dbReference type="InterPro" id="IPR051534">
    <property type="entry name" value="CBASS_pafABC_assoc_protein"/>
</dbReference>
<dbReference type="GO" id="GO:0003677">
    <property type="term" value="F:DNA binding"/>
    <property type="evidence" value="ECO:0007669"/>
    <property type="project" value="UniProtKB-KW"/>
</dbReference>
<comment type="caution">
    <text evidence="4">The sequence shown here is derived from an EMBL/GenBank/DDBJ whole genome shotgun (WGS) entry which is preliminary data.</text>
</comment>
<evidence type="ECO:0000313" key="4">
    <source>
        <dbReference type="EMBL" id="MBB4764466.1"/>
    </source>
</evidence>
<keyword evidence="4" id="KW-0238">DNA-binding</keyword>
<keyword evidence="5" id="KW-1185">Reference proteome</keyword>
<keyword evidence="2" id="KW-0804">Transcription</keyword>
<dbReference type="InterPro" id="IPR057727">
    <property type="entry name" value="WCX_dom"/>
</dbReference>
<dbReference type="InterPro" id="IPR013196">
    <property type="entry name" value="HTH_11"/>
</dbReference>
<dbReference type="PROSITE" id="PS52050">
    <property type="entry name" value="WYL"/>
    <property type="match status" value="1"/>
</dbReference>
<reference evidence="4 5" key="1">
    <citation type="submission" date="2020-08" db="EMBL/GenBank/DDBJ databases">
        <title>Sequencing the genomes of 1000 actinobacteria strains.</title>
        <authorList>
            <person name="Klenk H.-P."/>
        </authorList>
    </citation>
    <scope>NUCLEOTIDE SEQUENCE [LARGE SCALE GENOMIC DNA]</scope>
    <source>
        <strain evidence="4 5">DSM 43149</strain>
    </source>
</reference>
<feature type="domain" description="HTH deoR-type" evidence="3">
    <location>
        <begin position="2"/>
        <end position="60"/>
    </location>
</feature>
<evidence type="ECO:0000256" key="2">
    <source>
        <dbReference type="ARBA" id="ARBA00023163"/>
    </source>
</evidence>
<name>A0A7W7MRN7_9ACTN</name>
<dbReference type="PANTHER" id="PTHR34580">
    <property type="match status" value="1"/>
</dbReference>
<dbReference type="PROSITE" id="PS51000">
    <property type="entry name" value="HTH_DEOR_2"/>
    <property type="match status" value="1"/>
</dbReference>
<evidence type="ECO:0000256" key="1">
    <source>
        <dbReference type="ARBA" id="ARBA00023015"/>
    </source>
</evidence>